<keyword evidence="2" id="KW-1185">Reference proteome</keyword>
<organism evidence="1 2">
    <name type="scientific">Amphibiibacter pelophylacis</name>
    <dbReference type="NCBI Taxonomy" id="1799477"/>
    <lineage>
        <taxon>Bacteria</taxon>
        <taxon>Pseudomonadati</taxon>
        <taxon>Pseudomonadota</taxon>
        <taxon>Betaproteobacteria</taxon>
        <taxon>Burkholderiales</taxon>
        <taxon>Sphaerotilaceae</taxon>
        <taxon>Amphibiibacter</taxon>
    </lineage>
</organism>
<evidence type="ECO:0000313" key="1">
    <source>
        <dbReference type="EMBL" id="MEJ7136897.1"/>
    </source>
</evidence>
<proteinExistence type="predicted"/>
<dbReference type="Proteomes" id="UP001364695">
    <property type="component" value="Unassembled WGS sequence"/>
</dbReference>
<comment type="caution">
    <text evidence="1">The sequence shown here is derived from an EMBL/GenBank/DDBJ whole genome shotgun (WGS) entry which is preliminary data.</text>
</comment>
<keyword evidence="1" id="KW-0378">Hydrolase</keyword>
<accession>A0ACC6NY69</accession>
<evidence type="ECO:0000313" key="2">
    <source>
        <dbReference type="Proteomes" id="UP001364695"/>
    </source>
</evidence>
<dbReference type="EMBL" id="JAWDIE010000001">
    <property type="protein sequence ID" value="MEJ7136897.1"/>
    <property type="molecule type" value="Genomic_DNA"/>
</dbReference>
<sequence length="353" mass="37731">MASLPAPGDAPLSTAPWPSPAWLPGGQVQTVLTGLAARALPRGAASLPLRRERWTTPDGDFLDIDRLDADPAAPMLVLLHGLEGSSASNYAQAFGHWARQNGWACALPHFRGCSGEINVAPRAYFSGDAVDVNLILTRLRQHCSGPLVVVGVSLGGNALLRWAQTQPATQVLDTACALVTLCAPLDLTRCGDALDTGLNRFLYTPMFLRTMQAKAETKLRQFPGLFDGPAMRAARTLRAFDDVFTGPLHGYRDAADYWLRASSLPLLHTVPVPALVVNPRNDPFVPAACLPGAAQAAPGMTLWQPPTGGHMGFATAPFPGDLQALPQAMMAWAQQRMPMAGWAQTPQGWRYGG</sequence>
<gene>
    <name evidence="1" type="ORF">RV045_00435</name>
</gene>
<name>A0ACC6NY69_9BURK</name>
<protein>
    <submittedName>
        <fullName evidence="1">Alpha/beta fold hydrolase</fullName>
    </submittedName>
</protein>
<reference evidence="1" key="1">
    <citation type="submission" date="2023-10" db="EMBL/GenBank/DDBJ databases">
        <title>Amphibacter perezi, gen. nov., sp. nov. a novel taxa of the family Comamonadaceae, class Betaproteobacteria isolated from the skin microbiota of Pelophylax perezi from different populations.</title>
        <authorList>
            <person name="Costa S."/>
            <person name="Proenca D.N."/>
            <person name="Lopes I."/>
            <person name="Morais P.V."/>
        </authorList>
    </citation>
    <scope>NUCLEOTIDE SEQUENCE</scope>
    <source>
        <strain evidence="1">SL12-8</strain>
    </source>
</reference>